<comment type="subcellular location">
    <subcellularLocation>
        <location evidence="1">Cell membrane</location>
        <topology evidence="1">Multi-pass membrane protein</topology>
    </subcellularLocation>
</comment>
<evidence type="ECO:0000313" key="8">
    <source>
        <dbReference type="Proteomes" id="UP000694228"/>
    </source>
</evidence>
<organism evidence="7 8">
    <name type="scientific">Methanospirillum hungatei</name>
    <dbReference type="NCBI Taxonomy" id="2203"/>
    <lineage>
        <taxon>Archaea</taxon>
        <taxon>Methanobacteriati</taxon>
        <taxon>Methanobacteriota</taxon>
        <taxon>Stenosarchaea group</taxon>
        <taxon>Methanomicrobia</taxon>
        <taxon>Methanomicrobiales</taxon>
        <taxon>Methanospirillaceae</taxon>
        <taxon>Methanospirillum</taxon>
    </lineage>
</organism>
<evidence type="ECO:0000256" key="3">
    <source>
        <dbReference type="ARBA" id="ARBA00022692"/>
    </source>
</evidence>
<evidence type="ECO:0000256" key="5">
    <source>
        <dbReference type="ARBA" id="ARBA00023136"/>
    </source>
</evidence>
<dbReference type="Pfam" id="PF00497">
    <property type="entry name" value="SBP_bac_3"/>
    <property type="match status" value="2"/>
</dbReference>
<evidence type="ECO:0000256" key="4">
    <source>
        <dbReference type="ARBA" id="ARBA00022989"/>
    </source>
</evidence>
<accession>A0A8F5VMD3</accession>
<dbReference type="InterPro" id="IPR033480">
    <property type="entry name" value="sCache_2"/>
</dbReference>
<dbReference type="InterPro" id="IPR001638">
    <property type="entry name" value="Solute-binding_3/MltF_N"/>
</dbReference>
<dbReference type="OrthoDB" id="134664at2157"/>
<gene>
    <name evidence="7" type="ORF">KSK55_12595</name>
</gene>
<keyword evidence="4" id="KW-1133">Transmembrane helix</keyword>
<sequence>MHRKYLHISILVIFTVSLLIIPIVADESNDEFQGLAWVTEEYPPYTFIDNGTPSGLMVDMVTAISRKAGYELPKQSNHFLPWNEAYQKALTKPGTVIFSIARTPERENLFSWVGPVVSSDIALYSSRDRNITLHDRKELANYTIGTITDDVTIDFLVDAGVRKDSIVTRSDPYELIHYLDDGTIDLFAYGNIAAEYHIKNATGNPGFYKISAKIGTFPIYIGFSAGTPENLVKKFQNAFETLNKTPDNGEISETERILSSWLLDENLKHLEYLTEGYYPYTFMEDGIPKGISIDILHEVFSRYGITIPSERFTFGTWEEVYQKTLTQNNTALCIIARSPEREDLFQWAGPIDKTSNVVFSRQDSADEFKNKTLEEMKIGAITDDIATIALINSGGKDIIYSTDPKELIKKLESGEIDGWAYASMPGYQLINKYASDPDSIVPVHSLQTYDYYIAFNKNTTPQVVQAFQDMLDIIRTEKDQTGVSTYDYIMYRYVDPVYSESSITPQDVTDLVNQTATDLARDAPGTIKNINAGLAPYRNAERPDLYVFMYDTAVNMVAHADNIRMVGANYHNKTDVAGKPFRDNIVQGALTNGSGWEDYIYSNPVESGLFWKTTRYQLAVGSDGKQYIVCSGMFRNNSE</sequence>
<dbReference type="PANTHER" id="PTHR38834:SF3">
    <property type="entry name" value="SOLUTE-BINDING PROTEIN FAMILY 3_N-TERMINAL DOMAIN-CONTAINING PROTEIN"/>
    <property type="match status" value="1"/>
</dbReference>
<dbReference type="AlphaFoldDB" id="A0A8F5VMD3"/>
<dbReference type="Proteomes" id="UP000694228">
    <property type="component" value="Chromosome"/>
</dbReference>
<dbReference type="PANTHER" id="PTHR38834">
    <property type="entry name" value="PERIPLASMIC SUBSTRATE BINDING PROTEIN FAMILY 3"/>
    <property type="match status" value="1"/>
</dbReference>
<feature type="domain" description="Solute-binding protein family 3/N-terminal" evidence="6">
    <location>
        <begin position="33"/>
        <end position="265"/>
    </location>
</feature>
<evidence type="ECO:0000313" key="7">
    <source>
        <dbReference type="EMBL" id="QXO94162.1"/>
    </source>
</evidence>
<name>A0A8F5VMD3_METHU</name>
<keyword evidence="3" id="KW-0812">Transmembrane</keyword>
<dbReference type="Pfam" id="PF17200">
    <property type="entry name" value="sCache_2"/>
    <property type="match status" value="1"/>
</dbReference>
<evidence type="ECO:0000259" key="6">
    <source>
        <dbReference type="SMART" id="SM00062"/>
    </source>
</evidence>
<protein>
    <submittedName>
        <fullName evidence="7">Transporter substrate-binding domain-containing protein</fullName>
    </submittedName>
</protein>
<evidence type="ECO:0000256" key="1">
    <source>
        <dbReference type="ARBA" id="ARBA00004651"/>
    </source>
</evidence>
<evidence type="ECO:0000256" key="2">
    <source>
        <dbReference type="ARBA" id="ARBA00022475"/>
    </source>
</evidence>
<dbReference type="SMART" id="SM00062">
    <property type="entry name" value="PBPb"/>
    <property type="match status" value="1"/>
</dbReference>
<proteinExistence type="predicted"/>
<dbReference type="GO" id="GO:0005886">
    <property type="term" value="C:plasma membrane"/>
    <property type="evidence" value="ECO:0007669"/>
    <property type="project" value="UniProtKB-SubCell"/>
</dbReference>
<dbReference type="EMBL" id="CP077107">
    <property type="protein sequence ID" value="QXO94162.1"/>
    <property type="molecule type" value="Genomic_DNA"/>
</dbReference>
<reference evidence="7 8" key="1">
    <citation type="submission" date="2021-06" db="EMBL/GenBank/DDBJ databases">
        <title>Complete genome sequence of the secondary alcohol utilizing methanogen Methanospirillum hungatei strain GP1.</title>
        <authorList>
            <person name="Day L.A."/>
            <person name="Costa K.C."/>
        </authorList>
    </citation>
    <scope>NUCLEOTIDE SEQUENCE [LARGE SCALE GENOMIC DNA]</scope>
    <source>
        <strain evidence="7 8">GP1</strain>
    </source>
</reference>
<keyword evidence="2" id="KW-1003">Cell membrane</keyword>
<keyword evidence="5" id="KW-0472">Membrane</keyword>